<name>K1UMQ2_9ZZZZ</name>
<organism evidence="1">
    <name type="scientific">human gut metagenome</name>
    <dbReference type="NCBI Taxonomy" id="408170"/>
    <lineage>
        <taxon>unclassified sequences</taxon>
        <taxon>metagenomes</taxon>
        <taxon>organismal metagenomes</taxon>
    </lineage>
</organism>
<sequence length="30" mass="3477">MKLILFSSGKEFAELGIEMVKYKIVFLDIN</sequence>
<gene>
    <name evidence="1" type="ORF">OBE_02695</name>
</gene>
<protein>
    <submittedName>
        <fullName evidence="1">Uncharacterized protein</fullName>
    </submittedName>
</protein>
<dbReference type="AlphaFoldDB" id="K1UMQ2"/>
<comment type="caution">
    <text evidence="1">The sequence shown here is derived from an EMBL/GenBank/DDBJ whole genome shotgun (WGS) entry which is preliminary data.</text>
</comment>
<dbReference type="EMBL" id="AJWZ01001761">
    <property type="protein sequence ID" value="EKC72836.1"/>
    <property type="molecule type" value="Genomic_DNA"/>
</dbReference>
<proteinExistence type="predicted"/>
<reference evidence="1" key="1">
    <citation type="journal article" date="2013" name="Environ. Microbiol.">
        <title>Microbiota from the distal guts of lean and obese adolescents exhibit partial functional redundancy besides clear differences in community structure.</title>
        <authorList>
            <person name="Ferrer M."/>
            <person name="Ruiz A."/>
            <person name="Lanza F."/>
            <person name="Haange S.B."/>
            <person name="Oberbach A."/>
            <person name="Till H."/>
            <person name="Bargiela R."/>
            <person name="Campoy C."/>
            <person name="Segura M.T."/>
            <person name="Richter M."/>
            <person name="von Bergen M."/>
            <person name="Seifert J."/>
            <person name="Suarez A."/>
        </authorList>
    </citation>
    <scope>NUCLEOTIDE SEQUENCE</scope>
</reference>
<evidence type="ECO:0000313" key="1">
    <source>
        <dbReference type="EMBL" id="EKC72836.1"/>
    </source>
</evidence>
<accession>K1UMQ2</accession>
<feature type="non-terminal residue" evidence="1">
    <location>
        <position position="30"/>
    </location>
</feature>